<evidence type="ECO:0008006" key="4">
    <source>
        <dbReference type="Google" id="ProtNLM"/>
    </source>
</evidence>
<evidence type="ECO:0000313" key="2">
    <source>
        <dbReference type="EMBL" id="KZT32484.1"/>
    </source>
</evidence>
<dbReference type="Proteomes" id="UP000076798">
    <property type="component" value="Unassembled WGS sequence"/>
</dbReference>
<dbReference type="AlphaFoldDB" id="A0A165XS17"/>
<name>A0A165XS17_9AGAM</name>
<evidence type="ECO:0000256" key="1">
    <source>
        <dbReference type="SAM" id="SignalP"/>
    </source>
</evidence>
<dbReference type="EMBL" id="KV428328">
    <property type="protein sequence ID" value="KZT32484.1"/>
    <property type="molecule type" value="Genomic_DNA"/>
</dbReference>
<keyword evidence="1" id="KW-0732">Signal</keyword>
<feature type="signal peptide" evidence="1">
    <location>
        <begin position="1"/>
        <end position="21"/>
    </location>
</feature>
<reference evidence="2 3" key="1">
    <citation type="journal article" date="2016" name="Mol. Biol. Evol.">
        <title>Comparative Genomics of Early-Diverging Mushroom-Forming Fungi Provides Insights into the Origins of Lignocellulose Decay Capabilities.</title>
        <authorList>
            <person name="Nagy L.G."/>
            <person name="Riley R."/>
            <person name="Tritt A."/>
            <person name="Adam C."/>
            <person name="Daum C."/>
            <person name="Floudas D."/>
            <person name="Sun H."/>
            <person name="Yadav J.S."/>
            <person name="Pangilinan J."/>
            <person name="Larsson K.H."/>
            <person name="Matsuura K."/>
            <person name="Barry K."/>
            <person name="Labutti K."/>
            <person name="Kuo R."/>
            <person name="Ohm R.A."/>
            <person name="Bhattacharya S.S."/>
            <person name="Shirouzu T."/>
            <person name="Yoshinaga Y."/>
            <person name="Martin F.M."/>
            <person name="Grigoriev I.V."/>
            <person name="Hibbett D.S."/>
        </authorList>
    </citation>
    <scope>NUCLEOTIDE SEQUENCE [LARGE SCALE GENOMIC DNA]</scope>
    <source>
        <strain evidence="2 3">HHB10207 ss-3</strain>
    </source>
</reference>
<proteinExistence type="predicted"/>
<organism evidence="2 3">
    <name type="scientific">Sistotremastrum suecicum HHB10207 ss-3</name>
    <dbReference type="NCBI Taxonomy" id="1314776"/>
    <lineage>
        <taxon>Eukaryota</taxon>
        <taxon>Fungi</taxon>
        <taxon>Dikarya</taxon>
        <taxon>Basidiomycota</taxon>
        <taxon>Agaricomycotina</taxon>
        <taxon>Agaricomycetes</taxon>
        <taxon>Sistotremastrales</taxon>
        <taxon>Sistotremastraceae</taxon>
        <taxon>Sistotremastrum</taxon>
    </lineage>
</organism>
<gene>
    <name evidence="2" type="ORF">SISSUDRAFT_535172</name>
</gene>
<sequence length="192" mass="20752">MFVPFAWCLAPASLLMSLSWSSMNGPQLSTTSPIHSTPAVPSLIHLASGHSAPILSAPIAASILMLRESAFMQNRLSSMKGSPSPSSLSFKISSYTASSRLLISHMHPILRLPPLGKSLINKPLTRSSHPAARNAAQRICSRYSPRREKSQFLEGQKSLAVFNSLSPSSYLTATERPFGFARPCEGLPFTLS</sequence>
<keyword evidence="3" id="KW-1185">Reference proteome</keyword>
<feature type="chain" id="PRO_5007868993" description="Secreted protein" evidence="1">
    <location>
        <begin position="22"/>
        <end position="192"/>
    </location>
</feature>
<accession>A0A165XS17</accession>
<evidence type="ECO:0000313" key="3">
    <source>
        <dbReference type="Proteomes" id="UP000076798"/>
    </source>
</evidence>
<protein>
    <recommendedName>
        <fullName evidence="4">Secreted protein</fullName>
    </recommendedName>
</protein>